<dbReference type="InterPro" id="IPR045851">
    <property type="entry name" value="AMP-bd_C_sf"/>
</dbReference>
<evidence type="ECO:0000313" key="6">
    <source>
        <dbReference type="Proteomes" id="UP000297065"/>
    </source>
</evidence>
<dbReference type="Gene3D" id="3.40.50.12780">
    <property type="entry name" value="N-terminal domain of ligase-like"/>
    <property type="match status" value="1"/>
</dbReference>
<protein>
    <submittedName>
        <fullName evidence="5">Acyl-CoA synthase</fullName>
    </submittedName>
</protein>
<keyword evidence="2" id="KW-0436">Ligase</keyword>
<dbReference type="InterPro" id="IPR042099">
    <property type="entry name" value="ANL_N_sf"/>
</dbReference>
<dbReference type="GO" id="GO:0031956">
    <property type="term" value="F:medium-chain fatty acid-CoA ligase activity"/>
    <property type="evidence" value="ECO:0007669"/>
    <property type="project" value="TreeGrafter"/>
</dbReference>
<dbReference type="InterPro" id="IPR025110">
    <property type="entry name" value="AMP-bd_C"/>
</dbReference>
<sequence length="547" mass="59184">MNAEFDQGVSMRPFAMTIGDFLSRAAETWPETDALIQANTGERLSWSELDALTDAYARGLWVKGLRAGDTFVGWSCNSVSLIVCGLAAIKLGAVFVPVNIHLTRPEIEDIVSRTRCACICYADGYRDVDYAAIVDGLFMDGADAAEPSTLKFSVSLGDNSIASSVSTADLASLGASLSADFYAGIRAAVQPQHVSCILFTSGSTCRPKGVMLTHDNLVNNAFLSIQRLGLDAAKDLCCMAVPLFHCFGLSTCLIGSIACGVPLVILERYRVSDVIKYCEKYKCTVLHGVPTMFGRLLEAVSASGSNNLVLKKGIIAGSQCSESLVAAIVNRLGMQGLSIAYGQTETSPCCTQTFPDADIELKCTTIGVPLPGVEMKVVDPETGDELLPGETGELWTRGFHVMRGYLGLHGQVSTVMDDRCWYHTGDAGFVDMYGDWHYSYRIKDIIVRGGENISPMEIECALKKIAGVHQAKVFGIYSKDLGEEAIAVVIPYSGYMLSEYGLKSELEGKIAHYKIPSKFMIIDEMPLNDNGKINIQYLKDKLSAECA</sequence>
<reference evidence="5 6" key="1">
    <citation type="submission" date="2019-02" db="EMBL/GenBank/DDBJ databases">
        <title>Complete Genome Sequence of Desulfovibrio desulfuricans IC1, a Sulfonate Utilizing Anaerobe.</title>
        <authorList>
            <person name="Day L.A."/>
            <person name="De Leon K.B."/>
            <person name="Wall J.D."/>
        </authorList>
    </citation>
    <scope>NUCLEOTIDE SEQUENCE [LARGE SCALE GENOMIC DNA]</scope>
    <source>
        <strain evidence="5 6">IC1</strain>
    </source>
</reference>
<evidence type="ECO:0000259" key="3">
    <source>
        <dbReference type="Pfam" id="PF00501"/>
    </source>
</evidence>
<accession>A0A4P7ULX7</accession>
<name>A0A4P7ULX7_DESDE</name>
<organism evidence="5 6">
    <name type="scientific">Desulfovibrio desulfuricans</name>
    <dbReference type="NCBI Taxonomy" id="876"/>
    <lineage>
        <taxon>Bacteria</taxon>
        <taxon>Pseudomonadati</taxon>
        <taxon>Thermodesulfobacteriota</taxon>
        <taxon>Desulfovibrionia</taxon>
        <taxon>Desulfovibrionales</taxon>
        <taxon>Desulfovibrionaceae</taxon>
        <taxon>Desulfovibrio</taxon>
    </lineage>
</organism>
<feature type="domain" description="AMP-dependent synthetase/ligase" evidence="3">
    <location>
        <begin position="23"/>
        <end position="406"/>
    </location>
</feature>
<dbReference type="AlphaFoldDB" id="A0A4P7ULX7"/>
<dbReference type="Gene3D" id="3.30.300.30">
    <property type="match status" value="1"/>
</dbReference>
<dbReference type="Pfam" id="PF13193">
    <property type="entry name" value="AMP-binding_C"/>
    <property type="match status" value="1"/>
</dbReference>
<dbReference type="Proteomes" id="UP000297065">
    <property type="component" value="Chromosome"/>
</dbReference>
<evidence type="ECO:0000256" key="2">
    <source>
        <dbReference type="ARBA" id="ARBA00022598"/>
    </source>
</evidence>
<dbReference type="EMBL" id="CP036295">
    <property type="protein sequence ID" value="QCC85948.1"/>
    <property type="molecule type" value="Genomic_DNA"/>
</dbReference>
<evidence type="ECO:0000256" key="1">
    <source>
        <dbReference type="ARBA" id="ARBA00006432"/>
    </source>
</evidence>
<dbReference type="RefSeq" id="WP_136400073.1">
    <property type="nucleotide sequence ID" value="NZ_CP036295.1"/>
</dbReference>
<evidence type="ECO:0000259" key="4">
    <source>
        <dbReference type="Pfam" id="PF13193"/>
    </source>
</evidence>
<proteinExistence type="inferred from homology"/>
<dbReference type="InterPro" id="IPR000873">
    <property type="entry name" value="AMP-dep_synth/lig_dom"/>
</dbReference>
<dbReference type="OrthoDB" id="9801302at2"/>
<dbReference type="SUPFAM" id="SSF56801">
    <property type="entry name" value="Acetyl-CoA synthetase-like"/>
    <property type="match status" value="1"/>
</dbReference>
<comment type="similarity">
    <text evidence="1">Belongs to the ATP-dependent AMP-binding enzyme family.</text>
</comment>
<gene>
    <name evidence="5" type="ORF">DDIC_08680</name>
</gene>
<dbReference type="Pfam" id="PF00501">
    <property type="entry name" value="AMP-binding"/>
    <property type="match status" value="1"/>
</dbReference>
<dbReference type="PANTHER" id="PTHR43201:SF5">
    <property type="entry name" value="MEDIUM-CHAIN ACYL-COA LIGASE ACSF2, MITOCHONDRIAL"/>
    <property type="match status" value="1"/>
</dbReference>
<dbReference type="PANTHER" id="PTHR43201">
    <property type="entry name" value="ACYL-COA SYNTHETASE"/>
    <property type="match status" value="1"/>
</dbReference>
<dbReference type="GO" id="GO:0006631">
    <property type="term" value="P:fatty acid metabolic process"/>
    <property type="evidence" value="ECO:0007669"/>
    <property type="project" value="TreeGrafter"/>
</dbReference>
<feature type="domain" description="AMP-binding enzyme C-terminal" evidence="4">
    <location>
        <begin position="457"/>
        <end position="532"/>
    </location>
</feature>
<evidence type="ECO:0000313" key="5">
    <source>
        <dbReference type="EMBL" id="QCC85948.1"/>
    </source>
</evidence>